<proteinExistence type="predicted"/>
<organism evidence="3 4">
    <name type="scientific">Menidia menidia</name>
    <name type="common">Atlantic silverside</name>
    <dbReference type="NCBI Taxonomy" id="238744"/>
    <lineage>
        <taxon>Eukaryota</taxon>
        <taxon>Metazoa</taxon>
        <taxon>Chordata</taxon>
        <taxon>Craniata</taxon>
        <taxon>Vertebrata</taxon>
        <taxon>Euteleostomi</taxon>
        <taxon>Actinopterygii</taxon>
        <taxon>Neopterygii</taxon>
        <taxon>Teleostei</taxon>
        <taxon>Neoteleostei</taxon>
        <taxon>Acanthomorphata</taxon>
        <taxon>Ovalentaria</taxon>
        <taxon>Atherinomorphae</taxon>
        <taxon>Atheriniformes</taxon>
        <taxon>Atherinopsidae</taxon>
        <taxon>Menidiinae</taxon>
        <taxon>Menidia</taxon>
    </lineage>
</organism>
<feature type="compositionally biased region" description="Basic and acidic residues" evidence="2">
    <location>
        <begin position="16"/>
        <end position="38"/>
    </location>
</feature>
<dbReference type="AlphaFoldDB" id="A0A8S4ABC4"/>
<gene>
    <name evidence="3" type="ORF">MMEN_LOCUS840</name>
</gene>
<keyword evidence="1" id="KW-0175">Coiled coil</keyword>
<protein>
    <submittedName>
        <fullName evidence="3">(Atlantic silverside) hypothetical protein</fullName>
    </submittedName>
</protein>
<dbReference type="Proteomes" id="UP000677803">
    <property type="component" value="Unassembled WGS sequence"/>
</dbReference>
<feature type="coiled-coil region" evidence="1">
    <location>
        <begin position="68"/>
        <end position="99"/>
    </location>
</feature>
<evidence type="ECO:0000313" key="3">
    <source>
        <dbReference type="EMBL" id="CAG5859534.1"/>
    </source>
</evidence>
<sequence>MSGDKSKKGRVQSRNPEARHESKVCGTHPVEEGGKTADETLPVTISSLRQVVGEVVADGTRDLKLELRKELAQVKMSVKEEMKDLLNEMTSEINQQVSTAINKTEELAKRLGEIEKGMAKEERWDCGVRDAIAQLLSEQKLLREKVTDLEGRSRRNNLRIYGIPENAEGTSMLRPKVITAEMINNLLPVDVVGPRRGGSAPGLREKAREKLRAFQRPGGEDVVVDE</sequence>
<name>A0A8S4ABC4_9TELE</name>
<evidence type="ECO:0000256" key="2">
    <source>
        <dbReference type="SAM" id="MobiDB-lite"/>
    </source>
</evidence>
<dbReference type="EMBL" id="CAJRST010000001">
    <property type="protein sequence ID" value="CAG5859534.1"/>
    <property type="molecule type" value="Genomic_DNA"/>
</dbReference>
<evidence type="ECO:0000256" key="1">
    <source>
        <dbReference type="SAM" id="Coils"/>
    </source>
</evidence>
<reference evidence="3" key="1">
    <citation type="submission" date="2021-05" db="EMBL/GenBank/DDBJ databases">
        <authorList>
            <person name="Tigano A."/>
        </authorList>
    </citation>
    <scope>NUCLEOTIDE SEQUENCE</scope>
</reference>
<dbReference type="OrthoDB" id="8862550at2759"/>
<feature type="region of interest" description="Disordered" evidence="2">
    <location>
        <begin position="1"/>
        <end position="38"/>
    </location>
</feature>
<evidence type="ECO:0000313" key="4">
    <source>
        <dbReference type="Proteomes" id="UP000677803"/>
    </source>
</evidence>
<accession>A0A8S4ABC4</accession>
<comment type="caution">
    <text evidence="3">The sequence shown here is derived from an EMBL/GenBank/DDBJ whole genome shotgun (WGS) entry which is preliminary data.</text>
</comment>
<keyword evidence="4" id="KW-1185">Reference proteome</keyword>